<protein>
    <submittedName>
        <fullName evidence="3">ATP-binding protein</fullName>
    </submittedName>
</protein>
<dbReference type="InterPro" id="IPR041682">
    <property type="entry name" value="AAA_14"/>
</dbReference>
<comment type="caution">
    <text evidence="3">The sequence shown here is derived from an EMBL/GenBank/DDBJ whole genome shotgun (WGS) entry which is preliminary data.</text>
</comment>
<evidence type="ECO:0000313" key="4">
    <source>
        <dbReference type="Proteomes" id="UP001595823"/>
    </source>
</evidence>
<feature type="domain" description="AAA" evidence="1">
    <location>
        <begin position="5"/>
        <end position="71"/>
    </location>
</feature>
<name>A0ABV8TZK0_9ACTN</name>
<dbReference type="PANTHER" id="PTHR43566">
    <property type="entry name" value="CONSERVED PROTEIN"/>
    <property type="match status" value="1"/>
</dbReference>
<dbReference type="EMBL" id="JBHSDK010000015">
    <property type="protein sequence ID" value="MFC4335995.1"/>
    <property type="molecule type" value="Genomic_DNA"/>
</dbReference>
<dbReference type="InterPro" id="IPR025420">
    <property type="entry name" value="DUF4143"/>
</dbReference>
<dbReference type="RefSeq" id="WP_380621709.1">
    <property type="nucleotide sequence ID" value="NZ_JBHSDK010000015.1"/>
</dbReference>
<dbReference type="GO" id="GO:0005524">
    <property type="term" value="F:ATP binding"/>
    <property type="evidence" value="ECO:0007669"/>
    <property type="project" value="UniProtKB-KW"/>
</dbReference>
<dbReference type="Proteomes" id="UP001595823">
    <property type="component" value="Unassembled WGS sequence"/>
</dbReference>
<keyword evidence="3" id="KW-0547">Nucleotide-binding</keyword>
<keyword evidence="3" id="KW-0067">ATP-binding</keyword>
<dbReference type="Pfam" id="PF13173">
    <property type="entry name" value="AAA_14"/>
    <property type="match status" value="1"/>
</dbReference>
<evidence type="ECO:0000259" key="2">
    <source>
        <dbReference type="Pfam" id="PF13635"/>
    </source>
</evidence>
<feature type="domain" description="DUF4143" evidence="2">
    <location>
        <begin position="139"/>
        <end position="298"/>
    </location>
</feature>
<gene>
    <name evidence="3" type="ORF">ACFPET_12345</name>
</gene>
<proteinExistence type="predicted"/>
<sequence length="358" mass="40202">MQSGEGETVLIDEWQEVPTVLGAVKRSIDADAGAGRFLLTGSVNARLNSQTWPGTGRVVPIHATPMAERELEGNQHRPSFIDQIARDGSGILKTPPTELDLRDYLDRALRGGFPEPALRYRRRAGARWYEGYWDQIYSRDVVPDSRDRNPDRVRRFVHAFILNSASTVELTKLTQAAELARNTAQEYEQLLKNLFLVEAVPAWTQHRLKRLTKAPKRVMSDSGLLAAALRLDMDSIIRDGRLVGQILETFVIAQWRAELEASGLSPRLYHLRQQQGRHEIDLIVELPGDRVIAVEIKADAAPNHKAAVHLDWLAQEIGDRFAAGIVLHTVPHSFALSDMIHAVPISALWQLDRRPPDP</sequence>
<reference evidence="4" key="1">
    <citation type="journal article" date="2019" name="Int. J. Syst. Evol. Microbiol.">
        <title>The Global Catalogue of Microorganisms (GCM) 10K type strain sequencing project: providing services to taxonomists for standard genome sequencing and annotation.</title>
        <authorList>
            <consortium name="The Broad Institute Genomics Platform"/>
            <consortium name="The Broad Institute Genome Sequencing Center for Infectious Disease"/>
            <person name="Wu L."/>
            <person name="Ma J."/>
        </authorList>
    </citation>
    <scope>NUCLEOTIDE SEQUENCE [LARGE SCALE GENOMIC DNA]</scope>
    <source>
        <strain evidence="4">IBRC-M 10908</strain>
    </source>
</reference>
<dbReference type="Pfam" id="PF13635">
    <property type="entry name" value="DUF4143"/>
    <property type="match status" value="1"/>
</dbReference>
<dbReference type="PANTHER" id="PTHR43566:SF2">
    <property type="entry name" value="DUF4143 DOMAIN-CONTAINING PROTEIN"/>
    <property type="match status" value="1"/>
</dbReference>
<evidence type="ECO:0000259" key="1">
    <source>
        <dbReference type="Pfam" id="PF13173"/>
    </source>
</evidence>
<evidence type="ECO:0000313" key="3">
    <source>
        <dbReference type="EMBL" id="MFC4335995.1"/>
    </source>
</evidence>
<organism evidence="3 4">
    <name type="scientific">Salininema proteolyticum</name>
    <dbReference type="NCBI Taxonomy" id="1607685"/>
    <lineage>
        <taxon>Bacteria</taxon>
        <taxon>Bacillati</taxon>
        <taxon>Actinomycetota</taxon>
        <taxon>Actinomycetes</taxon>
        <taxon>Glycomycetales</taxon>
        <taxon>Glycomycetaceae</taxon>
        <taxon>Salininema</taxon>
    </lineage>
</organism>
<accession>A0ABV8TZK0</accession>
<keyword evidence="4" id="KW-1185">Reference proteome</keyword>